<feature type="compositionally biased region" description="Polar residues" evidence="1">
    <location>
        <begin position="365"/>
        <end position="389"/>
    </location>
</feature>
<gene>
    <name evidence="3" type="ORF">PRK78_005364</name>
</gene>
<name>A0AAF0DK43_9EURO</name>
<feature type="region of interest" description="Disordered" evidence="1">
    <location>
        <begin position="193"/>
        <end position="249"/>
    </location>
</feature>
<feature type="compositionally biased region" description="Basic residues" evidence="1">
    <location>
        <begin position="49"/>
        <end position="67"/>
    </location>
</feature>
<organism evidence="3 4">
    <name type="scientific">Emydomyces testavorans</name>
    <dbReference type="NCBI Taxonomy" id="2070801"/>
    <lineage>
        <taxon>Eukaryota</taxon>
        <taxon>Fungi</taxon>
        <taxon>Dikarya</taxon>
        <taxon>Ascomycota</taxon>
        <taxon>Pezizomycotina</taxon>
        <taxon>Eurotiomycetes</taxon>
        <taxon>Eurotiomycetidae</taxon>
        <taxon>Onygenales</taxon>
        <taxon>Nannizziopsiaceae</taxon>
        <taxon>Emydomyces</taxon>
    </lineage>
</organism>
<dbReference type="Pfam" id="PF14420">
    <property type="entry name" value="Clr5"/>
    <property type="match status" value="1"/>
</dbReference>
<feature type="region of interest" description="Disordered" evidence="1">
    <location>
        <begin position="362"/>
        <end position="389"/>
    </location>
</feature>
<evidence type="ECO:0000313" key="4">
    <source>
        <dbReference type="Proteomes" id="UP001219355"/>
    </source>
</evidence>
<protein>
    <recommendedName>
        <fullName evidence="2">Clr5 domain-containing protein</fullName>
    </recommendedName>
</protein>
<dbReference type="AlphaFoldDB" id="A0AAF0DK43"/>
<keyword evidence="4" id="KW-1185">Reference proteome</keyword>
<sequence length="389" mass="43630">MKTTIPSDVWESKKDEISNLYKVEEWPLKQVIKKVRTDNFDPTETQLRSRLKKWGVTKPSRRKRKKPTSPPNELRVVTDADRSRARVTTNLAPSDHREVPAHTSPSNSDRWVFPPTPSQNYLLESPAFLENSQMHRNFSMQSSSIAVSGDGGPIHPMQQPSFPYNTPDSPFGQPFPIPRSICDTDVATAIIDPSRSSQPFCPSTAEYSTAASPHMQPHDRGPPEDPPLLLPPSPWTYPSPEQPLYNQVPNSSYIPSDHSQPLLQDQNPALHPYEKVTLSDTEGSELMPNRKAWKRASTLVDAQGNFIGNARVTYRPPRLRKCKADGKSTTQHWDARRLYSQLQSPRNAVMATTAHPPLAEPSVHSEMQFSGNNGEYILPTSSSLGINQR</sequence>
<evidence type="ECO:0000259" key="2">
    <source>
        <dbReference type="Pfam" id="PF14420"/>
    </source>
</evidence>
<accession>A0AAF0DK43</accession>
<dbReference type="InterPro" id="IPR025676">
    <property type="entry name" value="Clr5_dom"/>
</dbReference>
<proteinExistence type="predicted"/>
<reference evidence="3" key="1">
    <citation type="submission" date="2023-03" db="EMBL/GenBank/DDBJ databases">
        <title>Emydomyces testavorans Genome Sequence.</title>
        <authorList>
            <person name="Hoyer L."/>
        </authorList>
    </citation>
    <scope>NUCLEOTIDE SEQUENCE</scope>
    <source>
        <strain evidence="3">16-2883</strain>
    </source>
</reference>
<evidence type="ECO:0000313" key="3">
    <source>
        <dbReference type="EMBL" id="WEW59883.1"/>
    </source>
</evidence>
<evidence type="ECO:0000256" key="1">
    <source>
        <dbReference type="SAM" id="MobiDB-lite"/>
    </source>
</evidence>
<feature type="domain" description="Clr5" evidence="2">
    <location>
        <begin position="7"/>
        <end position="58"/>
    </location>
</feature>
<feature type="compositionally biased region" description="Polar residues" evidence="1">
    <location>
        <begin position="194"/>
        <end position="211"/>
    </location>
</feature>
<dbReference type="Proteomes" id="UP001219355">
    <property type="component" value="Chromosome 3"/>
</dbReference>
<dbReference type="EMBL" id="CP120629">
    <property type="protein sequence ID" value="WEW59883.1"/>
    <property type="molecule type" value="Genomic_DNA"/>
</dbReference>
<feature type="compositionally biased region" description="Pro residues" evidence="1">
    <location>
        <begin position="224"/>
        <end position="241"/>
    </location>
</feature>
<feature type="region of interest" description="Disordered" evidence="1">
    <location>
        <begin position="43"/>
        <end position="113"/>
    </location>
</feature>